<reference evidence="1 2" key="1">
    <citation type="submission" date="2024-06" db="EMBL/GenBank/DDBJ databases">
        <title>Genomic Encyclopedia of Type Strains, Phase IV (KMG-IV): sequencing the most valuable type-strain genomes for metagenomic binning, comparative biology and taxonomic classification.</title>
        <authorList>
            <person name="Goeker M."/>
        </authorList>
    </citation>
    <scope>NUCLEOTIDE SEQUENCE [LARGE SCALE GENOMIC DNA]</scope>
    <source>
        <strain evidence="1 2">DSM 21331</strain>
    </source>
</reference>
<evidence type="ECO:0000313" key="1">
    <source>
        <dbReference type="EMBL" id="MET3693978.1"/>
    </source>
</evidence>
<gene>
    <name evidence="1" type="ORF">ABID43_003533</name>
</gene>
<accession>A0ABV2L815</accession>
<dbReference type="RefSeq" id="WP_238277144.1">
    <property type="nucleotide sequence ID" value="NZ_BPQL01000020.1"/>
</dbReference>
<name>A0ABV2L815_9HYPH</name>
<dbReference type="Proteomes" id="UP001549145">
    <property type="component" value="Unassembled WGS sequence"/>
</dbReference>
<comment type="caution">
    <text evidence="1">The sequence shown here is derived from an EMBL/GenBank/DDBJ whole genome shotgun (WGS) entry which is preliminary data.</text>
</comment>
<evidence type="ECO:0000313" key="2">
    <source>
        <dbReference type="Proteomes" id="UP001549145"/>
    </source>
</evidence>
<organism evidence="1 2">
    <name type="scientific">Methylobacterium goesingense</name>
    <dbReference type="NCBI Taxonomy" id="243690"/>
    <lineage>
        <taxon>Bacteria</taxon>
        <taxon>Pseudomonadati</taxon>
        <taxon>Pseudomonadota</taxon>
        <taxon>Alphaproteobacteria</taxon>
        <taxon>Hyphomicrobiales</taxon>
        <taxon>Methylobacteriaceae</taxon>
        <taxon>Methylobacterium</taxon>
    </lineage>
</organism>
<keyword evidence="2" id="KW-1185">Reference proteome</keyword>
<sequence length="426" mass="46992">MRRETMDIQTKFHVTGTRAVIHAAVRADHGGLSSAIERTDRILAALAKADLIIVPKPTGNAEAVREAVRTGNWTAVSEKDLLAWREAPVQGLDIVLDEEGERAIKAAAEAPVPRGMEILVASERPHGLTDRDHAVLDAEMVIVRDIKAAVQGCAPHRAEELAHEITQSLAKAGFEIRYVPLDLVDDVGPLQQVFAVRIGWPEFTSSTILVEDGADVATVTKAAKLHALNGYGSKVDRERWVAFSMTQRRFLAPDEPAPSTLIVGPYEALVRECRTPEQPKEAADADLKRYQARWENGLRNIVTILHGPSYSFEIDQIVEEVRTLTGIVSRLPDESLRRTEHHSFGEDDPFTTISGDASSVERILDLIEKGEAAVKAEREPEISISLGEDTFYLQGTPEVRKELMQFLLKYMGRFAKADANLVRGAS</sequence>
<dbReference type="EMBL" id="JBEPMM010000011">
    <property type="protein sequence ID" value="MET3693978.1"/>
    <property type="molecule type" value="Genomic_DNA"/>
</dbReference>
<proteinExistence type="predicted"/>
<protein>
    <submittedName>
        <fullName evidence="1">Uncharacterized protein</fullName>
    </submittedName>
</protein>